<name>A0A9W4UAY5_9PLEO</name>
<sequence length="116" mass="13137">MNISHTFTIHRHRISALYSYSTRIHGPRCLVCVSHAEEETVGRGIGVVRSVRNKDRHLGARTFAWACRATLIATMIVGSCDIDDIKLRSHTLQRHGNHSLEKGLMQLLPILSRLNR</sequence>
<comment type="caution">
    <text evidence="1">The sequence shown here is derived from an EMBL/GenBank/DDBJ whole genome shotgun (WGS) entry which is preliminary data.</text>
</comment>
<protein>
    <submittedName>
        <fullName evidence="1">Uncharacterized protein</fullName>
    </submittedName>
</protein>
<evidence type="ECO:0000313" key="2">
    <source>
        <dbReference type="Proteomes" id="UP001152607"/>
    </source>
</evidence>
<dbReference type="EMBL" id="CAOQHR010000003">
    <property type="protein sequence ID" value="CAI6332323.1"/>
    <property type="molecule type" value="Genomic_DNA"/>
</dbReference>
<accession>A0A9W4UAY5</accession>
<reference evidence="1" key="1">
    <citation type="submission" date="2023-01" db="EMBL/GenBank/DDBJ databases">
        <authorList>
            <person name="Van Ghelder C."/>
            <person name="Rancurel C."/>
        </authorList>
    </citation>
    <scope>NUCLEOTIDE SEQUENCE</scope>
    <source>
        <strain evidence="1">CNCM I-4278</strain>
    </source>
</reference>
<proteinExistence type="predicted"/>
<organism evidence="1 2">
    <name type="scientific">Periconia digitata</name>
    <dbReference type="NCBI Taxonomy" id="1303443"/>
    <lineage>
        <taxon>Eukaryota</taxon>
        <taxon>Fungi</taxon>
        <taxon>Dikarya</taxon>
        <taxon>Ascomycota</taxon>
        <taxon>Pezizomycotina</taxon>
        <taxon>Dothideomycetes</taxon>
        <taxon>Pleosporomycetidae</taxon>
        <taxon>Pleosporales</taxon>
        <taxon>Massarineae</taxon>
        <taxon>Periconiaceae</taxon>
        <taxon>Periconia</taxon>
    </lineage>
</organism>
<dbReference type="Proteomes" id="UP001152607">
    <property type="component" value="Unassembled WGS sequence"/>
</dbReference>
<keyword evidence="2" id="KW-1185">Reference proteome</keyword>
<evidence type="ECO:0000313" key="1">
    <source>
        <dbReference type="EMBL" id="CAI6332323.1"/>
    </source>
</evidence>
<gene>
    <name evidence="1" type="ORF">PDIGIT_LOCUS5356</name>
</gene>
<dbReference type="AlphaFoldDB" id="A0A9W4UAY5"/>